<dbReference type="Gene3D" id="3.40.50.2000">
    <property type="entry name" value="Glycogen Phosphorylase B"/>
    <property type="match status" value="1"/>
</dbReference>
<dbReference type="Proteomes" id="UP000324252">
    <property type="component" value="Unassembled WGS sequence"/>
</dbReference>
<accession>A0A1H0GC49</accession>
<protein>
    <submittedName>
        <fullName evidence="2">Glycosyl transferases group 1</fullName>
    </submittedName>
</protein>
<feature type="domain" description="Glycosyl transferase family 1" evidence="1">
    <location>
        <begin position="22"/>
        <end position="176"/>
    </location>
</feature>
<dbReference type="PANTHER" id="PTHR12526:SF630">
    <property type="entry name" value="GLYCOSYLTRANSFERASE"/>
    <property type="match status" value="1"/>
</dbReference>
<dbReference type="AlphaFoldDB" id="A0A1H0GC49"/>
<gene>
    <name evidence="2" type="ORF">SAMN05444142_102173</name>
</gene>
<evidence type="ECO:0000259" key="1">
    <source>
        <dbReference type="Pfam" id="PF00534"/>
    </source>
</evidence>
<dbReference type="SUPFAM" id="SSF53756">
    <property type="entry name" value="UDP-Glycosyltransferase/glycogen phosphorylase"/>
    <property type="match status" value="1"/>
</dbReference>
<organism evidence="2 3">
    <name type="scientific">Lutimaribacter pacificus</name>
    <dbReference type="NCBI Taxonomy" id="391948"/>
    <lineage>
        <taxon>Bacteria</taxon>
        <taxon>Pseudomonadati</taxon>
        <taxon>Pseudomonadota</taxon>
        <taxon>Alphaproteobacteria</taxon>
        <taxon>Rhodobacterales</taxon>
        <taxon>Roseobacteraceae</taxon>
        <taxon>Lutimaribacter</taxon>
    </lineage>
</organism>
<dbReference type="EMBL" id="FQZZ01000002">
    <property type="protein sequence ID" value="SHJ86821.1"/>
    <property type="molecule type" value="Genomic_DNA"/>
</dbReference>
<dbReference type="Pfam" id="PF00534">
    <property type="entry name" value="Glycos_transf_1"/>
    <property type="match status" value="1"/>
</dbReference>
<sequence>MPGAEFAPCPWVAKMHELRSVNPNAKIFINAARISVEKNHRRLLRAFSILKNQNPNAFLFVLGDGPELEKVKRYAENIGLEDSCFFAGFVHKPAAAIKEADAFVLSSDYEGQPLVLLESLALGTPCVATNHPSMAYVIGDGLGVLTEKDDKALADGMAQVISEGYKPKRFDAKAYNDAALNEFYNLIGVETP</sequence>
<dbReference type="InterPro" id="IPR001296">
    <property type="entry name" value="Glyco_trans_1"/>
</dbReference>
<keyword evidence="2" id="KW-0808">Transferase</keyword>
<dbReference type="GO" id="GO:0016757">
    <property type="term" value="F:glycosyltransferase activity"/>
    <property type="evidence" value="ECO:0007669"/>
    <property type="project" value="InterPro"/>
</dbReference>
<dbReference type="CDD" id="cd03811">
    <property type="entry name" value="GT4_GT28_WabH-like"/>
    <property type="match status" value="1"/>
</dbReference>
<evidence type="ECO:0000313" key="2">
    <source>
        <dbReference type="EMBL" id="SHJ86821.1"/>
    </source>
</evidence>
<proteinExistence type="predicted"/>
<dbReference type="PANTHER" id="PTHR12526">
    <property type="entry name" value="GLYCOSYLTRANSFERASE"/>
    <property type="match status" value="1"/>
</dbReference>
<evidence type="ECO:0000313" key="3">
    <source>
        <dbReference type="Proteomes" id="UP000324252"/>
    </source>
</evidence>
<reference evidence="2 3" key="1">
    <citation type="submission" date="2016-11" db="EMBL/GenBank/DDBJ databases">
        <authorList>
            <person name="Varghese N."/>
            <person name="Submissions S."/>
        </authorList>
    </citation>
    <scope>NUCLEOTIDE SEQUENCE [LARGE SCALE GENOMIC DNA]</scope>
    <source>
        <strain evidence="2 3">DSM 29620</strain>
    </source>
</reference>
<keyword evidence="3" id="KW-1185">Reference proteome</keyword>
<name>A0A1H0GC49_9RHOB</name>